<protein>
    <submittedName>
        <fullName evidence="2">Uncharacterized protein</fullName>
    </submittedName>
</protein>
<feature type="compositionally biased region" description="Basic and acidic residues" evidence="1">
    <location>
        <begin position="311"/>
        <end position="335"/>
    </location>
</feature>
<dbReference type="EMBL" id="JAGPXC010000010">
    <property type="protein sequence ID" value="KAH6645757.1"/>
    <property type="molecule type" value="Genomic_DNA"/>
</dbReference>
<feature type="compositionally biased region" description="Polar residues" evidence="1">
    <location>
        <begin position="111"/>
        <end position="130"/>
    </location>
</feature>
<evidence type="ECO:0000313" key="3">
    <source>
        <dbReference type="Proteomes" id="UP000758603"/>
    </source>
</evidence>
<keyword evidence="3" id="KW-1185">Reference proteome</keyword>
<dbReference type="RefSeq" id="XP_045952271.1">
    <property type="nucleotide sequence ID" value="XM_046103981.1"/>
</dbReference>
<dbReference type="OrthoDB" id="4775403at2759"/>
<organism evidence="2 3">
    <name type="scientific">Truncatella angustata</name>
    <dbReference type="NCBI Taxonomy" id="152316"/>
    <lineage>
        <taxon>Eukaryota</taxon>
        <taxon>Fungi</taxon>
        <taxon>Dikarya</taxon>
        <taxon>Ascomycota</taxon>
        <taxon>Pezizomycotina</taxon>
        <taxon>Sordariomycetes</taxon>
        <taxon>Xylariomycetidae</taxon>
        <taxon>Amphisphaeriales</taxon>
        <taxon>Sporocadaceae</taxon>
        <taxon>Truncatella</taxon>
    </lineage>
</organism>
<feature type="region of interest" description="Disordered" evidence="1">
    <location>
        <begin position="259"/>
        <end position="347"/>
    </location>
</feature>
<name>A0A9P8UCG3_9PEZI</name>
<dbReference type="GeneID" id="70132872"/>
<feature type="region of interest" description="Disordered" evidence="1">
    <location>
        <begin position="60"/>
        <end position="130"/>
    </location>
</feature>
<feature type="compositionally biased region" description="Polar residues" evidence="1">
    <location>
        <begin position="60"/>
        <end position="73"/>
    </location>
</feature>
<comment type="caution">
    <text evidence="2">The sequence shown here is derived from an EMBL/GenBank/DDBJ whole genome shotgun (WGS) entry which is preliminary data.</text>
</comment>
<feature type="compositionally biased region" description="Basic and acidic residues" evidence="1">
    <location>
        <begin position="262"/>
        <end position="273"/>
    </location>
</feature>
<dbReference type="AlphaFoldDB" id="A0A9P8UCG3"/>
<feature type="compositionally biased region" description="Basic and acidic residues" evidence="1">
    <location>
        <begin position="91"/>
        <end position="110"/>
    </location>
</feature>
<reference evidence="2" key="1">
    <citation type="journal article" date="2021" name="Nat. Commun.">
        <title>Genetic determinants of endophytism in the Arabidopsis root mycobiome.</title>
        <authorList>
            <person name="Mesny F."/>
            <person name="Miyauchi S."/>
            <person name="Thiergart T."/>
            <person name="Pickel B."/>
            <person name="Atanasova L."/>
            <person name="Karlsson M."/>
            <person name="Huettel B."/>
            <person name="Barry K.W."/>
            <person name="Haridas S."/>
            <person name="Chen C."/>
            <person name="Bauer D."/>
            <person name="Andreopoulos W."/>
            <person name="Pangilinan J."/>
            <person name="LaButti K."/>
            <person name="Riley R."/>
            <person name="Lipzen A."/>
            <person name="Clum A."/>
            <person name="Drula E."/>
            <person name="Henrissat B."/>
            <person name="Kohler A."/>
            <person name="Grigoriev I.V."/>
            <person name="Martin F.M."/>
            <person name="Hacquard S."/>
        </authorList>
    </citation>
    <scope>NUCLEOTIDE SEQUENCE</scope>
    <source>
        <strain evidence="2">MPI-SDFR-AT-0073</strain>
    </source>
</reference>
<sequence length="530" mass="58412">MTVALQAEYEKVPGLTENGMPVAHLRSFKDINNDYADDSRVSQDSGVAAIELVLNASPSWLTSPTKVGSQSCHTPGRLPYALRGQTGSSPAKRETTNFRTLKVDETKHQDPTYQPSEAENPSESSDSTECNVSKLIKKTRVDATARQALQHHNHVTQGHNIYSPRTATMSTGGRRARNLSTVMPALISSTPIPAPSINDLLQKIRHTVSPSHSQAALNAREVAKSPLEPKTPNHYQNVVGPKNFSLAPITLTAMLATTSEKNVNDTDPRPDSKTRKRKRRDDRDVDTKISGHIPKKQKRQRSLKKHRLLEKRKDRARKAEGGEQSYRNKDIDGRQGKPNTPSQSRDNMLDKCIVETSHSAHGRASTTFNFEQHIQTPSDVAGHPHTVNPQAPPTGNDVTAARRYSGRTKKVQNQKRRLFSLGVDVNSKAVMAAPEYPALAQISLGTMQNFKRKAMELRPSLYDHSPTLPVLTVKPEPPEEYDATSLDQSLGVLTRKSGSKEAKNNNSRAARKKLLSPPITSRPSSAGSKM</sequence>
<gene>
    <name evidence="2" type="ORF">BKA67DRAFT_582294</name>
</gene>
<feature type="region of interest" description="Disordered" evidence="1">
    <location>
        <begin position="475"/>
        <end position="530"/>
    </location>
</feature>
<evidence type="ECO:0000256" key="1">
    <source>
        <dbReference type="SAM" id="MobiDB-lite"/>
    </source>
</evidence>
<proteinExistence type="predicted"/>
<dbReference type="Proteomes" id="UP000758603">
    <property type="component" value="Unassembled WGS sequence"/>
</dbReference>
<evidence type="ECO:0000313" key="2">
    <source>
        <dbReference type="EMBL" id="KAH6645757.1"/>
    </source>
</evidence>
<accession>A0A9P8UCG3</accession>
<feature type="compositionally biased region" description="Polar residues" evidence="1">
    <location>
        <begin position="518"/>
        <end position="530"/>
    </location>
</feature>
<feature type="compositionally biased region" description="Polar residues" evidence="1">
    <location>
        <begin position="337"/>
        <end position="346"/>
    </location>
</feature>
<feature type="compositionally biased region" description="Basic residues" evidence="1">
    <location>
        <begin position="293"/>
        <end position="310"/>
    </location>
</feature>